<reference evidence="1" key="2">
    <citation type="journal article" date="2015" name="Fish Shellfish Immunol.">
        <title>Early steps in the European eel (Anguilla anguilla)-Vibrio vulnificus interaction in the gills: Role of the RtxA13 toxin.</title>
        <authorList>
            <person name="Callol A."/>
            <person name="Pajuelo D."/>
            <person name="Ebbesson L."/>
            <person name="Teles M."/>
            <person name="MacKenzie S."/>
            <person name="Amaro C."/>
        </authorList>
    </citation>
    <scope>NUCLEOTIDE SEQUENCE</scope>
</reference>
<dbReference type="EMBL" id="GBXM01062899">
    <property type="protein sequence ID" value="JAH45678.1"/>
    <property type="molecule type" value="Transcribed_RNA"/>
</dbReference>
<evidence type="ECO:0000313" key="1">
    <source>
        <dbReference type="EMBL" id="JAH45678.1"/>
    </source>
</evidence>
<sequence>MAHDGEGLECMPYFELYLFVPAPSLYAALAW</sequence>
<proteinExistence type="predicted"/>
<organism evidence="1">
    <name type="scientific">Anguilla anguilla</name>
    <name type="common">European freshwater eel</name>
    <name type="synonym">Muraena anguilla</name>
    <dbReference type="NCBI Taxonomy" id="7936"/>
    <lineage>
        <taxon>Eukaryota</taxon>
        <taxon>Metazoa</taxon>
        <taxon>Chordata</taxon>
        <taxon>Craniata</taxon>
        <taxon>Vertebrata</taxon>
        <taxon>Euteleostomi</taxon>
        <taxon>Actinopterygii</taxon>
        <taxon>Neopterygii</taxon>
        <taxon>Teleostei</taxon>
        <taxon>Anguilliformes</taxon>
        <taxon>Anguillidae</taxon>
        <taxon>Anguilla</taxon>
    </lineage>
</organism>
<protein>
    <submittedName>
        <fullName evidence="1">Uncharacterized protein</fullName>
    </submittedName>
</protein>
<dbReference type="AlphaFoldDB" id="A0A0E9SYR4"/>
<name>A0A0E9SYR4_ANGAN</name>
<accession>A0A0E9SYR4</accession>
<reference evidence="1" key="1">
    <citation type="submission" date="2014-11" db="EMBL/GenBank/DDBJ databases">
        <authorList>
            <person name="Amaro Gonzalez C."/>
        </authorList>
    </citation>
    <scope>NUCLEOTIDE SEQUENCE</scope>
</reference>